<evidence type="ECO:0000256" key="6">
    <source>
        <dbReference type="SAM" id="Phobius"/>
    </source>
</evidence>
<dbReference type="PRINTS" id="PR01490">
    <property type="entry name" value="RTXTOXIND"/>
</dbReference>
<reference evidence="9" key="1">
    <citation type="submission" date="2023-08" db="EMBL/GenBank/DDBJ databases">
        <authorList>
            <person name="Messyasz A."/>
            <person name="Mannisto M.K."/>
            <person name="Kerkhof L.J."/>
            <person name="Haggblom M."/>
        </authorList>
    </citation>
    <scope>NUCLEOTIDE SEQUENCE</scope>
    <source>
        <strain evidence="9">M8UP39</strain>
    </source>
</reference>
<evidence type="ECO:0000259" key="8">
    <source>
        <dbReference type="Pfam" id="PF25917"/>
    </source>
</evidence>
<keyword evidence="4 6" id="KW-0472">Membrane</keyword>
<organism evidence="9">
    <name type="scientific">Tunturiibacter gelidiferens</name>
    <dbReference type="NCBI Taxonomy" id="3069689"/>
    <lineage>
        <taxon>Bacteria</taxon>
        <taxon>Pseudomonadati</taxon>
        <taxon>Acidobacteriota</taxon>
        <taxon>Terriglobia</taxon>
        <taxon>Terriglobales</taxon>
        <taxon>Acidobacteriaceae</taxon>
        <taxon>Tunturiibacter</taxon>
    </lineage>
</organism>
<name>A0AAU7YV73_9BACT</name>
<dbReference type="GO" id="GO:0016020">
    <property type="term" value="C:membrane"/>
    <property type="evidence" value="ECO:0007669"/>
    <property type="project" value="UniProtKB-SubCell"/>
</dbReference>
<dbReference type="KEGG" id="tgi:RBB81_12880"/>
<feature type="domain" description="Multidrug resistance protein MdtA-like alpha-helical hairpin" evidence="7">
    <location>
        <begin position="153"/>
        <end position="216"/>
    </location>
</feature>
<dbReference type="Pfam" id="PF25917">
    <property type="entry name" value="BSH_RND"/>
    <property type="match status" value="1"/>
</dbReference>
<dbReference type="InterPro" id="IPR058625">
    <property type="entry name" value="MdtA-like_BSH"/>
</dbReference>
<evidence type="ECO:0000259" key="7">
    <source>
        <dbReference type="Pfam" id="PF25876"/>
    </source>
</evidence>
<dbReference type="EMBL" id="CP132938">
    <property type="protein sequence ID" value="XCB20493.1"/>
    <property type="molecule type" value="Genomic_DNA"/>
</dbReference>
<reference evidence="9" key="2">
    <citation type="journal article" date="2024" name="Environ. Microbiol.">
        <title>Genome analysis and description of Tunturibacter gen. nov. expands the diversity of Terriglobia in tundra soils.</title>
        <authorList>
            <person name="Messyasz A."/>
            <person name="Mannisto M.K."/>
            <person name="Kerkhof L.J."/>
            <person name="Haggblom M.M."/>
        </authorList>
    </citation>
    <scope>NUCLEOTIDE SEQUENCE</scope>
    <source>
        <strain evidence="9">M8UP39</strain>
    </source>
</reference>
<evidence type="ECO:0000256" key="1">
    <source>
        <dbReference type="ARBA" id="ARBA00004167"/>
    </source>
</evidence>
<accession>A0AAU7YV73</accession>
<feature type="domain" description="Multidrug resistance protein MdtA-like barrel-sandwich hybrid" evidence="8">
    <location>
        <begin position="63"/>
        <end position="307"/>
    </location>
</feature>
<dbReference type="PANTHER" id="PTHR30386:SF26">
    <property type="entry name" value="TRANSPORT PROTEIN COMB"/>
    <property type="match status" value="1"/>
</dbReference>
<evidence type="ECO:0000313" key="9">
    <source>
        <dbReference type="EMBL" id="XCB20493.1"/>
    </source>
</evidence>
<dbReference type="Gene3D" id="2.40.30.170">
    <property type="match status" value="1"/>
</dbReference>
<keyword evidence="2 6" id="KW-0812">Transmembrane</keyword>
<evidence type="ECO:0000256" key="3">
    <source>
        <dbReference type="ARBA" id="ARBA00022989"/>
    </source>
</evidence>
<keyword evidence="5" id="KW-0175">Coiled coil</keyword>
<dbReference type="AlphaFoldDB" id="A0AAU7YV73"/>
<comment type="subcellular location">
    <subcellularLocation>
        <location evidence="1">Membrane</location>
        <topology evidence="1">Single-pass membrane protein</topology>
    </subcellularLocation>
</comment>
<evidence type="ECO:0000256" key="4">
    <source>
        <dbReference type="ARBA" id="ARBA00023136"/>
    </source>
</evidence>
<evidence type="ECO:0000256" key="2">
    <source>
        <dbReference type="ARBA" id="ARBA00022692"/>
    </source>
</evidence>
<dbReference type="RefSeq" id="WP_353070912.1">
    <property type="nucleotide sequence ID" value="NZ_CP132938.1"/>
</dbReference>
<dbReference type="InterPro" id="IPR058624">
    <property type="entry name" value="MdtA-like_HH"/>
</dbReference>
<dbReference type="PANTHER" id="PTHR30386">
    <property type="entry name" value="MEMBRANE FUSION SUBUNIT OF EMRAB-TOLC MULTIDRUG EFFLUX PUMP"/>
    <property type="match status" value="1"/>
</dbReference>
<dbReference type="InterPro" id="IPR050739">
    <property type="entry name" value="MFP"/>
</dbReference>
<protein>
    <submittedName>
        <fullName evidence="9">HlyD family secretion protein</fullName>
    </submittedName>
</protein>
<dbReference type="Gene3D" id="2.40.50.100">
    <property type="match status" value="1"/>
</dbReference>
<dbReference type="Gene3D" id="1.10.287.470">
    <property type="entry name" value="Helix hairpin bin"/>
    <property type="match status" value="1"/>
</dbReference>
<feature type="coiled-coil region" evidence="5">
    <location>
        <begin position="146"/>
        <end position="173"/>
    </location>
</feature>
<sequence>MSAETETLAVEPVEPPQKTRRVSRVVLGIVLIVLIAAGISWYLYSSGFENTDDAQVDGHLNPVASRIDGTIKAVRVDDNQTVQAGELLVELDPSDDQISLHQAQAQYDQAMAQLGAAHPNLQITRIGNTGDLTSQQAEVVGAEATFAAAQHDLDSAEAKLKESQAVNDRNQADFTRHQTLYDKQEVSRADYDQYKATATAQAQTVVSNQAAVASAQKTVEQRMAQLTEQRSKLKQTENSAPLQVAIREANIKSQQANAESAQAVLEQSRLNLSYGRLIAPVSGVITQRSAEVGARISKGQQLFMIVQTNDLWVTANFKETQLARIHPNQHVRIHVDALIADFDGIVESMPAVTGSRTSVLPPENATGNYVKVIQRLPVRIRFNSGQKDLDKLRPGMSVEPKVSLD</sequence>
<dbReference type="SUPFAM" id="SSF111369">
    <property type="entry name" value="HlyD-like secretion proteins"/>
    <property type="match status" value="2"/>
</dbReference>
<dbReference type="Pfam" id="PF25876">
    <property type="entry name" value="HH_MFP_RND"/>
    <property type="match status" value="1"/>
</dbReference>
<feature type="transmembrane region" description="Helical" evidence="6">
    <location>
        <begin position="25"/>
        <end position="44"/>
    </location>
</feature>
<proteinExistence type="predicted"/>
<gene>
    <name evidence="9" type="ORF">RBB81_12880</name>
</gene>
<evidence type="ECO:0000256" key="5">
    <source>
        <dbReference type="SAM" id="Coils"/>
    </source>
</evidence>
<feature type="coiled-coil region" evidence="5">
    <location>
        <begin position="216"/>
        <end position="271"/>
    </location>
</feature>
<keyword evidence="3 6" id="KW-1133">Transmembrane helix</keyword>